<dbReference type="PANTHER" id="PTHR43982:SF1">
    <property type="entry name" value="UBIQUITIN CARBOXYL-TERMINAL HYDROLASE 14"/>
    <property type="match status" value="1"/>
</dbReference>
<proteinExistence type="inferred from homology"/>
<comment type="catalytic activity">
    <reaction evidence="1 7">
        <text>Thiol-dependent hydrolysis of ester, thioester, amide, peptide and isopeptide bonds formed by the C-terminal Gly of ubiquitin (a 76-residue protein attached to proteins as an intracellular targeting signal).</text>
        <dbReference type="EC" id="3.4.19.12"/>
    </reaction>
</comment>
<dbReference type="InterPro" id="IPR001394">
    <property type="entry name" value="Peptidase_C19_UCH"/>
</dbReference>
<dbReference type="InterPro" id="IPR029071">
    <property type="entry name" value="Ubiquitin-like_domsf"/>
</dbReference>
<evidence type="ECO:0000313" key="12">
    <source>
        <dbReference type="Proteomes" id="UP001632038"/>
    </source>
</evidence>
<evidence type="ECO:0000256" key="5">
    <source>
        <dbReference type="ARBA" id="ARBA00022801"/>
    </source>
</evidence>
<dbReference type="GO" id="GO:0004843">
    <property type="term" value="F:cysteine-type deubiquitinase activity"/>
    <property type="evidence" value="ECO:0007669"/>
    <property type="project" value="UniProtKB-UniRule"/>
</dbReference>
<evidence type="ECO:0000259" key="9">
    <source>
        <dbReference type="PROSITE" id="PS50053"/>
    </source>
</evidence>
<dbReference type="InterPro" id="IPR038765">
    <property type="entry name" value="Papain-like_cys_pep_sf"/>
</dbReference>
<evidence type="ECO:0000256" key="6">
    <source>
        <dbReference type="ARBA" id="ARBA00022807"/>
    </source>
</evidence>
<dbReference type="InterPro" id="IPR044635">
    <property type="entry name" value="UBP14-like"/>
</dbReference>
<dbReference type="InterPro" id="IPR018200">
    <property type="entry name" value="USP_CS"/>
</dbReference>
<name>A0ABD3CSE6_9LAMI</name>
<comment type="function">
    <text evidence="7">Recognizes and hydrolyzes the peptide bond at the C-terminal Gly of ubiquitin. Involved in the processing of poly-ubiquitin precursors as well as that of ubiquitinated proteins.</text>
</comment>
<dbReference type="PROSITE" id="PS00972">
    <property type="entry name" value="USP_1"/>
    <property type="match status" value="1"/>
</dbReference>
<evidence type="ECO:0000256" key="4">
    <source>
        <dbReference type="ARBA" id="ARBA00022786"/>
    </source>
</evidence>
<comment type="similarity">
    <text evidence="2 7">Belongs to the peptidase C19 family.</text>
</comment>
<feature type="domain" description="Ubiquitin-like" evidence="9">
    <location>
        <begin position="1"/>
        <end position="59"/>
    </location>
</feature>
<keyword evidence="12" id="KW-1185">Reference proteome</keyword>
<accession>A0ABD3CSE6</accession>
<dbReference type="EC" id="3.4.19.12" evidence="7"/>
<evidence type="ECO:0000256" key="3">
    <source>
        <dbReference type="ARBA" id="ARBA00022670"/>
    </source>
</evidence>
<dbReference type="Proteomes" id="UP001632038">
    <property type="component" value="Unassembled WGS sequence"/>
</dbReference>
<dbReference type="SUPFAM" id="SSF54236">
    <property type="entry name" value="Ubiquitin-like"/>
    <property type="match status" value="1"/>
</dbReference>
<feature type="region of interest" description="Disordered" evidence="8">
    <location>
        <begin position="332"/>
        <end position="375"/>
    </location>
</feature>
<feature type="compositionally biased region" description="Basic and acidic residues" evidence="8">
    <location>
        <begin position="359"/>
        <end position="373"/>
    </location>
</feature>
<reference evidence="12" key="1">
    <citation type="journal article" date="2024" name="IScience">
        <title>Strigolactones Initiate the Formation of Haustorium-like Structures in Castilleja.</title>
        <authorList>
            <person name="Buerger M."/>
            <person name="Peterson D."/>
            <person name="Chory J."/>
        </authorList>
    </citation>
    <scope>NUCLEOTIDE SEQUENCE [LARGE SCALE GENOMIC DNA]</scope>
</reference>
<evidence type="ECO:0000256" key="7">
    <source>
        <dbReference type="RuleBase" id="RU366025"/>
    </source>
</evidence>
<dbReference type="AlphaFoldDB" id="A0ABD3CSE6"/>
<evidence type="ECO:0000256" key="8">
    <source>
        <dbReference type="SAM" id="MobiDB-lite"/>
    </source>
</evidence>
<evidence type="ECO:0000259" key="10">
    <source>
        <dbReference type="PROSITE" id="PS50235"/>
    </source>
</evidence>
<dbReference type="Pfam" id="PF00240">
    <property type="entry name" value="ubiquitin"/>
    <property type="match status" value="1"/>
</dbReference>
<evidence type="ECO:0000256" key="1">
    <source>
        <dbReference type="ARBA" id="ARBA00000707"/>
    </source>
</evidence>
<dbReference type="EMBL" id="JAVIJP010000032">
    <property type="protein sequence ID" value="KAL3632908.1"/>
    <property type="molecule type" value="Genomic_DNA"/>
</dbReference>
<feature type="domain" description="USP" evidence="10">
    <location>
        <begin position="92"/>
        <end position="442"/>
    </location>
</feature>
<dbReference type="Gene3D" id="3.10.20.90">
    <property type="entry name" value="Phosphatidylinositol 3-kinase Catalytic Subunit, Chain A, domain 1"/>
    <property type="match status" value="1"/>
</dbReference>
<protein>
    <recommendedName>
        <fullName evidence="7">Ubiquitin carboxyl-terminal hydrolase</fullName>
        <ecNumber evidence="7">3.4.19.12</ecNumber>
    </recommendedName>
</protein>
<dbReference type="SUPFAM" id="SSF54001">
    <property type="entry name" value="Cysteine proteinases"/>
    <property type="match status" value="1"/>
</dbReference>
<keyword evidence="5 7" id="KW-0378">Hydrolase</keyword>
<dbReference type="Pfam" id="PF00443">
    <property type="entry name" value="UCH"/>
    <property type="match status" value="1"/>
</dbReference>
<dbReference type="PROSITE" id="PS50235">
    <property type="entry name" value="USP_3"/>
    <property type="match status" value="1"/>
</dbReference>
<organism evidence="11 12">
    <name type="scientific">Castilleja foliolosa</name>
    <dbReference type="NCBI Taxonomy" id="1961234"/>
    <lineage>
        <taxon>Eukaryota</taxon>
        <taxon>Viridiplantae</taxon>
        <taxon>Streptophyta</taxon>
        <taxon>Embryophyta</taxon>
        <taxon>Tracheophyta</taxon>
        <taxon>Spermatophyta</taxon>
        <taxon>Magnoliopsida</taxon>
        <taxon>eudicotyledons</taxon>
        <taxon>Gunneridae</taxon>
        <taxon>Pentapetalae</taxon>
        <taxon>asterids</taxon>
        <taxon>lamiids</taxon>
        <taxon>Lamiales</taxon>
        <taxon>Orobanchaceae</taxon>
        <taxon>Pedicularideae</taxon>
        <taxon>Castillejinae</taxon>
        <taxon>Castilleja</taxon>
    </lineage>
</organism>
<evidence type="ECO:0000313" key="11">
    <source>
        <dbReference type="EMBL" id="KAL3632908.1"/>
    </source>
</evidence>
<dbReference type="InterPro" id="IPR028889">
    <property type="entry name" value="USP"/>
</dbReference>
<keyword evidence="4 7" id="KW-0833">Ubl conjugation pathway</keyword>
<dbReference type="Gene3D" id="3.90.70.10">
    <property type="entry name" value="Cysteine proteinases"/>
    <property type="match status" value="1"/>
</dbReference>
<evidence type="ECO:0000256" key="2">
    <source>
        <dbReference type="ARBA" id="ARBA00009085"/>
    </source>
</evidence>
<sequence>MFPMEIDTTRSVFRFKCQLYGLTWVPPVRQKVIVKGGLLKDDADWSKIGLKEGQKLMMIGTADEILKAPETGPIFAENMTEEELVAAVGHSAGLMNLGNTCYMNSTVQCLHSVPELKSALIQYPYPNSYNCIDRYSNSLTLATAELFNDLDKNVKPVVPTKFLKALRKSYPQFAQFHNGVYMQQDAEECWAKLLSTLLFTLAYYKDDDISVDDPVMTLFCIDLVSRVYCAESGEEKTRTEEVYSLKCHISQEVNHLHEGLKRGLKSKLEEFSPSLGRSATYVKDSRIFILPRNVEYPLELDVYDLCSDDLQQKLRVSRRILTVGEENKLDLKANEKGSTSTHTDVKITDAEGPSSGSKDSSKSTPEEEEDKHPTGVYNLVAVLTHKGRSADSGHYVAWVKKENGKWIQFDDDNLIPQQEEDIPTLSGGRDWHTAYICMYKSREVTM</sequence>
<keyword evidence="6 7" id="KW-0788">Thiol protease</keyword>
<comment type="caution">
    <text evidence="11">The sequence shown here is derived from an EMBL/GenBank/DDBJ whole genome shotgun (WGS) entry which is preliminary data.</text>
</comment>
<dbReference type="PROSITE" id="PS50053">
    <property type="entry name" value="UBIQUITIN_2"/>
    <property type="match status" value="1"/>
</dbReference>
<dbReference type="PROSITE" id="PS00973">
    <property type="entry name" value="USP_2"/>
    <property type="match status" value="1"/>
</dbReference>
<keyword evidence="3 7" id="KW-0645">Protease</keyword>
<dbReference type="CDD" id="cd16104">
    <property type="entry name" value="Ubl_USP14_like"/>
    <property type="match status" value="1"/>
</dbReference>
<dbReference type="GO" id="GO:0006508">
    <property type="term" value="P:proteolysis"/>
    <property type="evidence" value="ECO:0007669"/>
    <property type="project" value="UniProtKB-KW"/>
</dbReference>
<gene>
    <name evidence="11" type="primary">UBP6_2</name>
    <name evidence="11" type="ORF">CASFOL_025892</name>
</gene>
<dbReference type="InterPro" id="IPR000626">
    <property type="entry name" value="Ubiquitin-like_dom"/>
</dbReference>
<dbReference type="PANTHER" id="PTHR43982">
    <property type="entry name" value="UBIQUITIN CARBOXYL-TERMINAL HYDROLASE"/>
    <property type="match status" value="1"/>
</dbReference>